<dbReference type="EMBL" id="CP036264">
    <property type="protein sequence ID" value="QEG01184.1"/>
    <property type="molecule type" value="Genomic_DNA"/>
</dbReference>
<keyword evidence="2 5" id="KW-0689">Ribosomal protein</keyword>
<dbReference type="InterPro" id="IPR014721">
    <property type="entry name" value="Ribsml_uS5_D2-typ_fold_subgr"/>
</dbReference>
<gene>
    <name evidence="5 8" type="primary">rpsI</name>
    <name evidence="8" type="ORF">Mal15_52600</name>
</gene>
<reference evidence="8 9" key="1">
    <citation type="submission" date="2019-02" db="EMBL/GenBank/DDBJ databases">
        <title>Planctomycetal bacteria perform biofilm scaping via a novel small molecule.</title>
        <authorList>
            <person name="Jeske O."/>
            <person name="Boedeker C."/>
            <person name="Wiegand S."/>
            <person name="Breitling P."/>
            <person name="Kallscheuer N."/>
            <person name="Jogler M."/>
            <person name="Rohde M."/>
            <person name="Petersen J."/>
            <person name="Medema M.H."/>
            <person name="Surup F."/>
            <person name="Jogler C."/>
        </authorList>
    </citation>
    <scope>NUCLEOTIDE SEQUENCE [LARGE SCALE GENOMIC DNA]</scope>
    <source>
        <strain evidence="8 9">Mal15</strain>
    </source>
</reference>
<dbReference type="Proteomes" id="UP000321353">
    <property type="component" value="Chromosome"/>
</dbReference>
<evidence type="ECO:0000256" key="2">
    <source>
        <dbReference type="ARBA" id="ARBA00022980"/>
    </source>
</evidence>
<dbReference type="SUPFAM" id="SSF54211">
    <property type="entry name" value="Ribosomal protein S5 domain 2-like"/>
    <property type="match status" value="1"/>
</dbReference>
<dbReference type="PANTHER" id="PTHR21569:SF1">
    <property type="entry name" value="SMALL RIBOSOMAL SUBUNIT PROTEIN US9M"/>
    <property type="match status" value="1"/>
</dbReference>
<dbReference type="Pfam" id="PF00380">
    <property type="entry name" value="Ribosomal_S9"/>
    <property type="match status" value="1"/>
</dbReference>
<dbReference type="AlphaFoldDB" id="A0A5B9MJX4"/>
<keyword evidence="9" id="KW-1185">Reference proteome</keyword>
<dbReference type="Gene3D" id="3.30.230.10">
    <property type="match status" value="1"/>
</dbReference>
<feature type="compositionally biased region" description="Basic residues" evidence="7">
    <location>
        <begin position="118"/>
        <end position="137"/>
    </location>
</feature>
<dbReference type="PANTHER" id="PTHR21569">
    <property type="entry name" value="RIBOSOMAL PROTEIN S9"/>
    <property type="match status" value="1"/>
</dbReference>
<feature type="region of interest" description="Disordered" evidence="7">
    <location>
        <begin position="116"/>
        <end position="137"/>
    </location>
</feature>
<evidence type="ECO:0000256" key="3">
    <source>
        <dbReference type="ARBA" id="ARBA00023274"/>
    </source>
</evidence>
<dbReference type="GO" id="GO:0022627">
    <property type="term" value="C:cytosolic small ribosomal subunit"/>
    <property type="evidence" value="ECO:0007669"/>
    <property type="project" value="TreeGrafter"/>
</dbReference>
<dbReference type="GO" id="GO:0006412">
    <property type="term" value="P:translation"/>
    <property type="evidence" value="ECO:0007669"/>
    <property type="project" value="UniProtKB-UniRule"/>
</dbReference>
<accession>A0A5B9MJX4</accession>
<sequence length="137" mass="14910">MTLVKKDKINGDALGTGRRKSSVARVRVRAGEGKITINRKPLNEYFVNDQDQAAITAALAAVELTDKLDVIVRVTGGGLTGQSGAVRMGLGRALVSYDESLHDTLRDGGFLTRDSRMKERKKPGLRGARRGVQFSKR</sequence>
<evidence type="ECO:0000256" key="5">
    <source>
        <dbReference type="HAMAP-Rule" id="MF_00532"/>
    </source>
</evidence>
<evidence type="ECO:0000313" key="9">
    <source>
        <dbReference type="Proteomes" id="UP000321353"/>
    </source>
</evidence>
<dbReference type="RefSeq" id="WP_147870291.1">
    <property type="nucleotide sequence ID" value="NZ_CP036264.1"/>
</dbReference>
<proteinExistence type="inferred from homology"/>
<protein>
    <recommendedName>
        <fullName evidence="4 5">Small ribosomal subunit protein uS9</fullName>
    </recommendedName>
</protein>
<keyword evidence="3 5" id="KW-0687">Ribonucleoprotein</keyword>
<dbReference type="InterPro" id="IPR020568">
    <property type="entry name" value="Ribosomal_Su5_D2-typ_SF"/>
</dbReference>
<evidence type="ECO:0000256" key="6">
    <source>
        <dbReference type="RuleBase" id="RU003815"/>
    </source>
</evidence>
<dbReference type="PROSITE" id="PS00360">
    <property type="entry name" value="RIBOSOMAL_S9"/>
    <property type="match status" value="1"/>
</dbReference>
<dbReference type="InterPro" id="IPR023035">
    <property type="entry name" value="Ribosomal_uS9_bac/plastid"/>
</dbReference>
<organism evidence="8 9">
    <name type="scientific">Stieleria maiorica</name>
    <dbReference type="NCBI Taxonomy" id="2795974"/>
    <lineage>
        <taxon>Bacteria</taxon>
        <taxon>Pseudomonadati</taxon>
        <taxon>Planctomycetota</taxon>
        <taxon>Planctomycetia</taxon>
        <taxon>Pirellulales</taxon>
        <taxon>Pirellulaceae</taxon>
        <taxon>Stieleria</taxon>
    </lineage>
</organism>
<evidence type="ECO:0000256" key="4">
    <source>
        <dbReference type="ARBA" id="ARBA00035259"/>
    </source>
</evidence>
<dbReference type="KEGG" id="smam:Mal15_52600"/>
<name>A0A5B9MJX4_9BACT</name>
<comment type="similarity">
    <text evidence="1 5 6">Belongs to the universal ribosomal protein uS9 family.</text>
</comment>
<evidence type="ECO:0000313" key="8">
    <source>
        <dbReference type="EMBL" id="QEG01184.1"/>
    </source>
</evidence>
<dbReference type="GO" id="GO:0003723">
    <property type="term" value="F:RNA binding"/>
    <property type="evidence" value="ECO:0007669"/>
    <property type="project" value="TreeGrafter"/>
</dbReference>
<dbReference type="InterPro" id="IPR000754">
    <property type="entry name" value="Ribosomal_uS9"/>
</dbReference>
<dbReference type="InterPro" id="IPR020574">
    <property type="entry name" value="Ribosomal_uS9_CS"/>
</dbReference>
<dbReference type="HAMAP" id="MF_00532_B">
    <property type="entry name" value="Ribosomal_uS9_B"/>
    <property type="match status" value="1"/>
</dbReference>
<dbReference type="NCBIfam" id="NF001099">
    <property type="entry name" value="PRK00132.1"/>
    <property type="match status" value="1"/>
</dbReference>
<evidence type="ECO:0000256" key="1">
    <source>
        <dbReference type="ARBA" id="ARBA00005251"/>
    </source>
</evidence>
<dbReference type="GO" id="GO:0003735">
    <property type="term" value="F:structural constituent of ribosome"/>
    <property type="evidence" value="ECO:0007669"/>
    <property type="project" value="InterPro"/>
</dbReference>
<dbReference type="FunFam" id="3.30.230.10:FF:000001">
    <property type="entry name" value="30S ribosomal protein S9"/>
    <property type="match status" value="1"/>
</dbReference>
<evidence type="ECO:0000256" key="7">
    <source>
        <dbReference type="SAM" id="MobiDB-lite"/>
    </source>
</evidence>